<comment type="subcellular location">
    <subcellularLocation>
        <location evidence="9">Cytoplasm</location>
    </subcellularLocation>
</comment>
<feature type="active site" description="Proton acceptor" evidence="9">
    <location>
        <position position="248"/>
    </location>
</feature>
<evidence type="ECO:0000256" key="3">
    <source>
        <dbReference type="ARBA" id="ARBA00022741"/>
    </source>
</evidence>
<feature type="binding site" evidence="9">
    <location>
        <begin position="15"/>
        <end position="17"/>
    </location>
    <ligand>
        <name>substrate</name>
    </ligand>
</feature>
<feature type="binding site" evidence="9">
    <location>
        <position position="248"/>
    </location>
    <ligand>
        <name>substrate</name>
    </ligand>
</feature>
<evidence type="ECO:0000313" key="12">
    <source>
        <dbReference type="Proteomes" id="UP001260872"/>
    </source>
</evidence>
<dbReference type="HAMAP" id="MF_01987">
    <property type="entry name" value="Ribokinase"/>
    <property type="match status" value="1"/>
</dbReference>
<evidence type="ECO:0000256" key="1">
    <source>
        <dbReference type="ARBA" id="ARBA00022679"/>
    </source>
</evidence>
<dbReference type="InterPro" id="IPR002139">
    <property type="entry name" value="Ribo/fructo_kinase"/>
</dbReference>
<keyword evidence="7 9" id="KW-0630">Potassium</keyword>
<evidence type="ECO:0000256" key="9">
    <source>
        <dbReference type="HAMAP-Rule" id="MF_01987"/>
    </source>
</evidence>
<dbReference type="SUPFAM" id="SSF53613">
    <property type="entry name" value="Ribokinase-like"/>
    <property type="match status" value="1"/>
</dbReference>
<feature type="binding site" evidence="9">
    <location>
        <begin position="247"/>
        <end position="248"/>
    </location>
    <ligand>
        <name>ATP</name>
        <dbReference type="ChEBI" id="CHEBI:30616"/>
    </ligand>
</feature>
<feature type="binding site" evidence="9">
    <location>
        <position position="244"/>
    </location>
    <ligand>
        <name>K(+)</name>
        <dbReference type="ChEBI" id="CHEBI:29103"/>
    </ligand>
</feature>
<protein>
    <recommendedName>
        <fullName evidence="9">Ribokinase</fullName>
        <shortName evidence="9">RK</shortName>
        <ecNumber evidence="9">2.7.1.15</ecNumber>
    </recommendedName>
</protein>
<accession>A0ABU1FT28</accession>
<keyword evidence="12" id="KW-1185">Reference proteome</keyword>
<evidence type="ECO:0000256" key="8">
    <source>
        <dbReference type="ARBA" id="ARBA00023277"/>
    </source>
</evidence>
<dbReference type="Gene3D" id="3.40.1190.20">
    <property type="match status" value="1"/>
</dbReference>
<dbReference type="Pfam" id="PF00294">
    <property type="entry name" value="PfkB"/>
    <property type="match status" value="1"/>
</dbReference>
<feature type="binding site" evidence="9">
    <location>
        <begin position="43"/>
        <end position="47"/>
    </location>
    <ligand>
        <name>substrate</name>
    </ligand>
</feature>
<feature type="binding site" evidence="9">
    <location>
        <position position="278"/>
    </location>
    <ligand>
        <name>K(+)</name>
        <dbReference type="ChEBI" id="CHEBI:29103"/>
    </ligand>
</feature>
<keyword evidence="2 9" id="KW-0479">Metal-binding</keyword>
<evidence type="ECO:0000313" key="11">
    <source>
        <dbReference type="EMBL" id="MDR5711815.1"/>
    </source>
</evidence>
<dbReference type="Proteomes" id="UP001260872">
    <property type="component" value="Unassembled WGS sequence"/>
</dbReference>
<name>A0ABU1FT28_9MICC</name>
<keyword evidence="9" id="KW-0963">Cytoplasm</keyword>
<evidence type="ECO:0000259" key="10">
    <source>
        <dbReference type="Pfam" id="PF00294"/>
    </source>
</evidence>
<keyword evidence="1 9" id="KW-0808">Transferase</keyword>
<evidence type="ECO:0000256" key="4">
    <source>
        <dbReference type="ARBA" id="ARBA00022777"/>
    </source>
</evidence>
<organism evidence="11 12">
    <name type="scientific">Nesterenkonia flava</name>
    <dbReference type="NCBI Taxonomy" id="469799"/>
    <lineage>
        <taxon>Bacteria</taxon>
        <taxon>Bacillati</taxon>
        <taxon>Actinomycetota</taxon>
        <taxon>Actinomycetes</taxon>
        <taxon>Micrococcales</taxon>
        <taxon>Micrococcaceae</taxon>
        <taxon>Nesterenkonia</taxon>
    </lineage>
</organism>
<dbReference type="PANTHER" id="PTHR10584">
    <property type="entry name" value="SUGAR KINASE"/>
    <property type="match status" value="1"/>
</dbReference>
<keyword evidence="5 9" id="KW-0067">ATP-binding</keyword>
<dbReference type="EC" id="2.7.1.15" evidence="9"/>
<comment type="catalytic activity">
    <reaction evidence="9">
        <text>D-ribose + ATP = D-ribose 5-phosphate + ADP + H(+)</text>
        <dbReference type="Rhea" id="RHEA:13697"/>
        <dbReference type="ChEBI" id="CHEBI:15378"/>
        <dbReference type="ChEBI" id="CHEBI:30616"/>
        <dbReference type="ChEBI" id="CHEBI:47013"/>
        <dbReference type="ChEBI" id="CHEBI:78346"/>
        <dbReference type="ChEBI" id="CHEBI:456216"/>
        <dbReference type="EC" id="2.7.1.15"/>
    </reaction>
</comment>
<dbReference type="EMBL" id="JAVKGT010000014">
    <property type="protein sequence ID" value="MDR5711815.1"/>
    <property type="molecule type" value="Genomic_DNA"/>
</dbReference>
<feature type="binding site" evidence="9">
    <location>
        <position position="242"/>
    </location>
    <ligand>
        <name>K(+)</name>
        <dbReference type="ChEBI" id="CHEBI:29103"/>
    </ligand>
</feature>
<dbReference type="InterPro" id="IPR011877">
    <property type="entry name" value="Ribokinase"/>
</dbReference>
<comment type="caution">
    <text evidence="11">The sequence shown here is derived from an EMBL/GenBank/DDBJ whole genome shotgun (WGS) entry which is preliminary data.</text>
</comment>
<evidence type="ECO:0000256" key="7">
    <source>
        <dbReference type="ARBA" id="ARBA00022958"/>
    </source>
</evidence>
<evidence type="ECO:0000256" key="6">
    <source>
        <dbReference type="ARBA" id="ARBA00022842"/>
    </source>
</evidence>
<comment type="pathway">
    <text evidence="9">Carbohydrate metabolism; D-ribose degradation; D-ribose 5-phosphate from beta-D-ribopyranose: step 2/2.</text>
</comment>
<comment type="subunit">
    <text evidence="9">Homodimer.</text>
</comment>
<sequence>MTPPPSALAVVGSINQDVTLNVPEFPVPGQTLLTRGAGRAIGGKGANQALAAAMAGAQVGMLGCVGEDAGGKDALALFAAHGINAAGVLISPEAATGSAYICVRDDGENFIIVEPGANALVSAERFSEQDFSAYDWVLMNLEIPLSTAHRVADAAQNAGCRVALNASPLGQELPSLEHVDLVLVNEGEAAQLAGEQWHEAANLAETLQVETVVVTCGSRGALLDSVGAPRITAETPAVSVRDTTGCGDAFAGVLLSGLCAGADLTDGLRQATRWAAHVAEFDGAAASYTAAFHRARQL</sequence>
<dbReference type="GO" id="GO:0016301">
    <property type="term" value="F:kinase activity"/>
    <property type="evidence" value="ECO:0007669"/>
    <property type="project" value="UniProtKB-KW"/>
</dbReference>
<feature type="domain" description="Carbohydrate kinase PfkB" evidence="10">
    <location>
        <begin position="8"/>
        <end position="287"/>
    </location>
</feature>
<dbReference type="PANTHER" id="PTHR10584:SF166">
    <property type="entry name" value="RIBOKINASE"/>
    <property type="match status" value="1"/>
</dbReference>
<keyword evidence="8 9" id="KW-0119">Carbohydrate metabolism</keyword>
<keyword evidence="4 9" id="KW-0418">Kinase</keyword>
<feature type="binding site" evidence="9">
    <location>
        <position position="287"/>
    </location>
    <ligand>
        <name>K(+)</name>
        <dbReference type="ChEBI" id="CHEBI:29103"/>
    </ligand>
</feature>
<proteinExistence type="inferred from homology"/>
<evidence type="ECO:0000256" key="5">
    <source>
        <dbReference type="ARBA" id="ARBA00022840"/>
    </source>
</evidence>
<comment type="cofactor">
    <cofactor evidence="9">
        <name>Mg(2+)</name>
        <dbReference type="ChEBI" id="CHEBI:18420"/>
    </cofactor>
    <text evidence="9">Requires a divalent cation, most likely magnesium in vivo, as an electrophilic catalyst to aid phosphoryl group transfer. It is the chelate of the metal and the nucleotide that is the actual substrate.</text>
</comment>
<evidence type="ECO:0000256" key="2">
    <source>
        <dbReference type="ARBA" id="ARBA00022723"/>
    </source>
</evidence>
<keyword evidence="3 9" id="KW-0547">Nucleotide-binding</keyword>
<feature type="binding site" evidence="9">
    <location>
        <begin position="215"/>
        <end position="220"/>
    </location>
    <ligand>
        <name>ATP</name>
        <dbReference type="ChEBI" id="CHEBI:30616"/>
    </ligand>
</feature>
<comment type="caution">
    <text evidence="9">Lacks conserved residue(s) required for the propagation of feature annotation.</text>
</comment>
<reference evidence="12" key="1">
    <citation type="submission" date="2023-07" db="EMBL/GenBank/DDBJ databases">
        <title>Description of three actinobacteria isolated from air of manufacturing shop in a pharmaceutical factory.</title>
        <authorList>
            <person name="Zhang D.-F."/>
        </authorList>
    </citation>
    <scope>NUCLEOTIDE SEQUENCE [LARGE SCALE GENOMIC DNA]</scope>
    <source>
        <strain evidence="12">CCTCC AB 207010</strain>
    </source>
</reference>
<dbReference type="RefSeq" id="WP_310537196.1">
    <property type="nucleotide sequence ID" value="NZ_BAAAOC010000001.1"/>
</dbReference>
<comment type="function">
    <text evidence="9">Catalyzes the phosphorylation of ribose at O-5 in a reaction requiring ATP and magnesium. The resulting D-ribose-5-phosphate can then be used either for sythesis of nucleotides, histidine, and tryptophan, or as a component of the pentose phosphate pathway.</text>
</comment>
<feature type="binding site" evidence="9">
    <location>
        <position position="281"/>
    </location>
    <ligand>
        <name>K(+)</name>
        <dbReference type="ChEBI" id="CHEBI:29103"/>
    </ligand>
</feature>
<gene>
    <name evidence="9" type="primary">rbsK</name>
    <name evidence="11" type="ORF">RH857_06665</name>
</gene>
<dbReference type="InterPro" id="IPR011611">
    <property type="entry name" value="PfkB_dom"/>
</dbReference>
<keyword evidence="6 9" id="KW-0460">Magnesium</keyword>
<comment type="activity regulation">
    <text evidence="9">Activated by a monovalent cation that binds near, but not in, the active site. The most likely occupant of the site in vivo is potassium. Ion binding induces a conformational change that may alter substrate affinity.</text>
</comment>
<feature type="binding site" evidence="9">
    <location>
        <position position="142"/>
    </location>
    <ligand>
        <name>substrate</name>
    </ligand>
</feature>
<feature type="binding site" evidence="9">
    <location>
        <position position="283"/>
    </location>
    <ligand>
        <name>K(+)</name>
        <dbReference type="ChEBI" id="CHEBI:29103"/>
    </ligand>
</feature>
<dbReference type="PRINTS" id="PR00990">
    <property type="entry name" value="RIBOKINASE"/>
</dbReference>
<comment type="similarity">
    <text evidence="9">Belongs to the carbohydrate kinase PfkB family. Ribokinase subfamily.</text>
</comment>
<dbReference type="InterPro" id="IPR029056">
    <property type="entry name" value="Ribokinase-like"/>
</dbReference>
<feature type="binding site" evidence="9">
    <location>
        <position position="185"/>
    </location>
    <ligand>
        <name>ATP</name>
        <dbReference type="ChEBI" id="CHEBI:30616"/>
    </ligand>
</feature>